<feature type="domain" description="SWIM-type" evidence="3">
    <location>
        <begin position="102"/>
        <end position="138"/>
    </location>
</feature>
<keyword evidence="1" id="KW-0479">Metal-binding</keyword>
<reference evidence="4 5" key="2">
    <citation type="submission" date="2019-01" db="EMBL/GenBank/DDBJ databases">
        <title>Tautonia sociabilis, a novel thermotolerant planctomycete of Isosphaeraceae family, isolated from a 4000 m deep subterranean habitat.</title>
        <authorList>
            <person name="Kovaleva O.L."/>
            <person name="Elcheninov A.G."/>
            <person name="Van Heerden E."/>
            <person name="Toshchakov S.V."/>
            <person name="Novikov A."/>
            <person name="Bonch-Osmolovskaya E.A."/>
            <person name="Kublanov I.V."/>
        </authorList>
    </citation>
    <scope>NUCLEOTIDE SEQUENCE [LARGE SCALE GENOMIC DNA]</scope>
    <source>
        <strain evidence="4 5">GM2012</strain>
    </source>
</reference>
<keyword evidence="1" id="KW-0863">Zinc-finger</keyword>
<feature type="compositionally biased region" description="Acidic residues" evidence="2">
    <location>
        <begin position="159"/>
        <end position="183"/>
    </location>
</feature>
<feature type="compositionally biased region" description="Basic and acidic residues" evidence="2">
    <location>
        <begin position="1"/>
        <end position="12"/>
    </location>
</feature>
<dbReference type="RefSeq" id="WP_126725288.1">
    <property type="nucleotide sequence ID" value="NZ_RYZH01000017.1"/>
</dbReference>
<gene>
    <name evidence="4" type="ORF">TsocGM_10495</name>
</gene>
<dbReference type="Proteomes" id="UP000280296">
    <property type="component" value="Unassembled WGS sequence"/>
</dbReference>
<dbReference type="OrthoDB" id="258947at2"/>
<evidence type="ECO:0000313" key="5">
    <source>
        <dbReference type="Proteomes" id="UP000280296"/>
    </source>
</evidence>
<dbReference type="PROSITE" id="PS50966">
    <property type="entry name" value="ZF_SWIM"/>
    <property type="match status" value="1"/>
</dbReference>
<organism evidence="4 5">
    <name type="scientific">Tautonia sociabilis</name>
    <dbReference type="NCBI Taxonomy" id="2080755"/>
    <lineage>
        <taxon>Bacteria</taxon>
        <taxon>Pseudomonadati</taxon>
        <taxon>Planctomycetota</taxon>
        <taxon>Planctomycetia</taxon>
        <taxon>Isosphaerales</taxon>
        <taxon>Isosphaeraceae</taxon>
        <taxon>Tautonia</taxon>
    </lineage>
</organism>
<feature type="region of interest" description="Disordered" evidence="2">
    <location>
        <begin position="1"/>
        <end position="48"/>
    </location>
</feature>
<reference evidence="4 5" key="1">
    <citation type="submission" date="2018-12" db="EMBL/GenBank/DDBJ databases">
        <authorList>
            <person name="Toschakov S.V."/>
        </authorList>
    </citation>
    <scope>NUCLEOTIDE SEQUENCE [LARGE SCALE GENOMIC DNA]</scope>
    <source>
        <strain evidence="4 5">GM2012</strain>
    </source>
</reference>
<dbReference type="InterPro" id="IPR007527">
    <property type="entry name" value="Znf_SWIM"/>
</dbReference>
<accession>A0A432MK48</accession>
<proteinExistence type="predicted"/>
<dbReference type="AlphaFoldDB" id="A0A432MK48"/>
<dbReference type="Pfam" id="PF04434">
    <property type="entry name" value="SWIM"/>
    <property type="match status" value="1"/>
</dbReference>
<protein>
    <recommendedName>
        <fullName evidence="3">SWIM-type domain-containing protein</fullName>
    </recommendedName>
</protein>
<keyword evidence="1" id="KW-0862">Zinc</keyword>
<evidence type="ECO:0000313" key="4">
    <source>
        <dbReference type="EMBL" id="RUL87783.1"/>
    </source>
</evidence>
<feature type="compositionally biased region" description="Low complexity" evidence="2">
    <location>
        <begin position="23"/>
        <end position="33"/>
    </location>
</feature>
<evidence type="ECO:0000259" key="3">
    <source>
        <dbReference type="PROSITE" id="PS50966"/>
    </source>
</evidence>
<sequence length="378" mass="42062">MDWPRRREEDALARASRSGGTPPSNNASKTAATTEEKPTKPLGKGSAASWTDLTWEHLDRWAGSRSVQRGRSYQRGGRVRDLGISSEAELLASVRGTQDDVTTVSLDGTRSRPLLTSDCSCPVGVACKHAVAVIAEYLEAVADGREVPLVSEDDPRWDELDDEGGIFPWDEDDEAPDDEDDESAPAPRRRSASSRPLGSRSEWDAKIERHIRSKSERELPVPDSLLPAFAASRRFDPRPRPRLDVLLLMAIAARQPDEGLRWFDRLREQSGSGFGWGGALAYASQVAGAVAEAYPERAIEIYRAALDAQLPHAQVSAYESAAGYLKKLRPLYREVGRPSEWEDLLSSIRASYRNRPRFMEQLDRLEETPIVRSARARR</sequence>
<comment type="caution">
    <text evidence="4">The sequence shown here is derived from an EMBL/GenBank/DDBJ whole genome shotgun (WGS) entry which is preliminary data.</text>
</comment>
<evidence type="ECO:0000256" key="2">
    <source>
        <dbReference type="SAM" id="MobiDB-lite"/>
    </source>
</evidence>
<dbReference type="GO" id="GO:0008270">
    <property type="term" value="F:zinc ion binding"/>
    <property type="evidence" value="ECO:0007669"/>
    <property type="project" value="UniProtKB-KW"/>
</dbReference>
<keyword evidence="5" id="KW-1185">Reference proteome</keyword>
<dbReference type="EMBL" id="RYZH01000017">
    <property type="protein sequence ID" value="RUL87783.1"/>
    <property type="molecule type" value="Genomic_DNA"/>
</dbReference>
<name>A0A432MK48_9BACT</name>
<feature type="region of interest" description="Disordered" evidence="2">
    <location>
        <begin position="150"/>
        <end position="200"/>
    </location>
</feature>
<evidence type="ECO:0000256" key="1">
    <source>
        <dbReference type="PROSITE-ProRule" id="PRU00325"/>
    </source>
</evidence>